<gene>
    <name evidence="1" type="ORF">J056_002033</name>
</gene>
<dbReference type="HOGENOM" id="CLU_736094_0_0_1"/>
<evidence type="ECO:0000313" key="1">
    <source>
        <dbReference type="EMBL" id="EOR03955.1"/>
    </source>
</evidence>
<dbReference type="EMBL" id="KE007225">
    <property type="protein sequence ID" value="EOR03955.1"/>
    <property type="molecule type" value="Genomic_DNA"/>
</dbReference>
<evidence type="ECO:0000313" key="2">
    <source>
        <dbReference type="Proteomes" id="UP000014064"/>
    </source>
</evidence>
<protein>
    <submittedName>
        <fullName evidence="1">Uncharacterized protein</fullName>
    </submittedName>
</protein>
<name>R9API5_WALI9</name>
<dbReference type="AlphaFoldDB" id="R9API5"/>
<dbReference type="Proteomes" id="UP000014064">
    <property type="component" value="Unassembled WGS sequence"/>
</dbReference>
<sequence>MSHLNASNLPHELVALIANELLFIGGECLSLQINRNWMDGLTLSKAYTYSRVIKLEDEVDLGIISRILTQCFNVSRKINFLQIQIKNAALFKQIPFGRNVICYLDLVLDHDEAECLSLPSDLLVETFLRIRCRPEDEESIVTNYFFDLSSISIDTRENLEYVLMINIHPIMNTDGNFLMLDEVEIKGDHEALTAGINDFVSRAPRLKQLDLSCNVVPNKVTFPLRNSFSLPACLASLNQLYLKNIMIDLRDISLPELMSIDVTDANVLVDYNNPFISQLEYVSFRMEHLILDPLIPLITDIESMARMNNAGMIILDYRDYHNSSKIRGFMRAFNDGYLDTALPALKSLTLIRNPLFDSRALERFCSRHLYTSIHII</sequence>
<dbReference type="GeneID" id="20374985"/>
<proteinExistence type="predicted"/>
<reference evidence="2" key="1">
    <citation type="journal article" date="2013" name="BMC Genomics">
        <title>Genome and transcriptome sequencing of the halophilic fungus Wallemia ichthyophaga: haloadaptations present and absent.</title>
        <authorList>
            <person name="Zajc J."/>
            <person name="Liu Y."/>
            <person name="Dai W."/>
            <person name="Yang Z."/>
            <person name="Hu J."/>
            <person name="Gostincar C."/>
            <person name="Gunde-Cimerman N."/>
        </authorList>
    </citation>
    <scope>NUCLEOTIDE SEQUENCE [LARGE SCALE GENOMIC DNA]</scope>
    <source>
        <strain evidence="2">EXF-994 / CBS 113033</strain>
    </source>
</reference>
<keyword evidence="2" id="KW-1185">Reference proteome</keyword>
<accession>R9API5</accession>
<organism evidence="1 2">
    <name type="scientific">Wallemia ichthyophaga (strain EXF-994 / CBS 113033)</name>
    <dbReference type="NCBI Taxonomy" id="1299270"/>
    <lineage>
        <taxon>Eukaryota</taxon>
        <taxon>Fungi</taxon>
        <taxon>Dikarya</taxon>
        <taxon>Basidiomycota</taxon>
        <taxon>Wallemiomycotina</taxon>
        <taxon>Wallemiomycetes</taxon>
        <taxon>Wallemiales</taxon>
        <taxon>Wallemiaceae</taxon>
        <taxon>Wallemia</taxon>
    </lineage>
</organism>
<dbReference type="RefSeq" id="XP_009266172.1">
    <property type="nucleotide sequence ID" value="XM_009267897.1"/>
</dbReference>
<dbReference type="KEGG" id="wic:J056_002033"/>